<dbReference type="SUPFAM" id="SSF50475">
    <property type="entry name" value="FMN-binding split barrel"/>
    <property type="match status" value="1"/>
</dbReference>
<dbReference type="Pfam" id="PF01243">
    <property type="entry name" value="PNPOx_N"/>
    <property type="match status" value="1"/>
</dbReference>
<dbReference type="EMBL" id="BAAANN010000001">
    <property type="protein sequence ID" value="GAA1938379.1"/>
    <property type="molecule type" value="Genomic_DNA"/>
</dbReference>
<keyword evidence="4" id="KW-1185">Reference proteome</keyword>
<evidence type="ECO:0000313" key="4">
    <source>
        <dbReference type="Proteomes" id="UP001501116"/>
    </source>
</evidence>
<evidence type="ECO:0000259" key="2">
    <source>
        <dbReference type="Pfam" id="PF01243"/>
    </source>
</evidence>
<proteinExistence type="predicted"/>
<reference evidence="3 4" key="1">
    <citation type="journal article" date="2019" name="Int. J. Syst. Evol. Microbiol.">
        <title>The Global Catalogue of Microorganisms (GCM) 10K type strain sequencing project: providing services to taxonomists for standard genome sequencing and annotation.</title>
        <authorList>
            <consortium name="The Broad Institute Genomics Platform"/>
            <consortium name="The Broad Institute Genome Sequencing Center for Infectious Disease"/>
            <person name="Wu L."/>
            <person name="Ma J."/>
        </authorList>
    </citation>
    <scope>NUCLEOTIDE SEQUENCE [LARGE SCALE GENOMIC DNA]</scope>
    <source>
        <strain evidence="3 4">JCM 14545</strain>
    </source>
</reference>
<protein>
    <submittedName>
        <fullName evidence="3">TIGR03668 family PPOX class F420-dependent oxidoreductase</fullName>
    </submittedName>
</protein>
<dbReference type="InterPro" id="IPR012349">
    <property type="entry name" value="Split_barrel_FMN-bd"/>
</dbReference>
<gene>
    <name evidence="3" type="ORF">GCM10009754_01760</name>
</gene>
<dbReference type="Proteomes" id="UP001501116">
    <property type="component" value="Unassembled WGS sequence"/>
</dbReference>
<dbReference type="RefSeq" id="WP_344412229.1">
    <property type="nucleotide sequence ID" value="NZ_BAAANN010000001.1"/>
</dbReference>
<dbReference type="InterPro" id="IPR019967">
    <property type="entry name" value="F420-dep_enz_PPOX_Rv0121"/>
</dbReference>
<comment type="caution">
    <text evidence="3">The sequence shown here is derived from an EMBL/GenBank/DDBJ whole genome shotgun (WGS) entry which is preliminary data.</text>
</comment>
<organism evidence="3 4">
    <name type="scientific">Amycolatopsis minnesotensis</name>
    <dbReference type="NCBI Taxonomy" id="337894"/>
    <lineage>
        <taxon>Bacteria</taxon>
        <taxon>Bacillati</taxon>
        <taxon>Actinomycetota</taxon>
        <taxon>Actinomycetes</taxon>
        <taxon>Pseudonocardiales</taxon>
        <taxon>Pseudonocardiaceae</taxon>
        <taxon>Amycolatopsis</taxon>
    </lineage>
</organism>
<name>A0ABN2PY67_9PSEU</name>
<evidence type="ECO:0000256" key="1">
    <source>
        <dbReference type="ARBA" id="ARBA00023002"/>
    </source>
</evidence>
<sequence length="135" mass="15239">MEPTDATALFAEARVARLATANAAGVPHLVPVTFAVRDDVIVFAVDHKPKRSTDLRRLRNIAENSAVAFLTDAYDEDWANLWWVRADGTASIVDEDARAEPVAWLCEKYAQYRERPPEGVVVRTEVTRWRGWSSR</sequence>
<dbReference type="InterPro" id="IPR011576">
    <property type="entry name" value="Pyridox_Oxase_N"/>
</dbReference>
<evidence type="ECO:0000313" key="3">
    <source>
        <dbReference type="EMBL" id="GAA1938379.1"/>
    </source>
</evidence>
<accession>A0ABN2PY67</accession>
<dbReference type="Gene3D" id="2.30.110.10">
    <property type="entry name" value="Electron Transport, Fmn-binding Protein, Chain A"/>
    <property type="match status" value="1"/>
</dbReference>
<feature type="domain" description="Pyridoxamine 5'-phosphate oxidase N-terminal" evidence="2">
    <location>
        <begin position="7"/>
        <end position="132"/>
    </location>
</feature>
<dbReference type="PANTHER" id="PTHR35176">
    <property type="entry name" value="HEME OXYGENASE HI_0854-RELATED"/>
    <property type="match status" value="1"/>
</dbReference>
<dbReference type="NCBIfam" id="TIGR03668">
    <property type="entry name" value="Rv0121_F420"/>
    <property type="match status" value="1"/>
</dbReference>
<keyword evidence="1" id="KW-0560">Oxidoreductase</keyword>
<dbReference type="PANTHER" id="PTHR35176:SF2">
    <property type="entry name" value="F420H(2)-DEPENDENT REDUCTASE RV1155"/>
    <property type="match status" value="1"/>
</dbReference>
<dbReference type="InterPro" id="IPR052019">
    <property type="entry name" value="F420H2_bilvrd_red/Heme_oxyg"/>
</dbReference>